<feature type="compositionally biased region" description="Basic and acidic residues" evidence="6">
    <location>
        <begin position="316"/>
        <end position="325"/>
    </location>
</feature>
<proteinExistence type="inferred from homology"/>
<keyword evidence="3" id="KW-0547">Nucleotide-binding</keyword>
<organism evidence="8 9">
    <name type="scientific">Gaopeijia maritima</name>
    <dbReference type="NCBI Taxonomy" id="3119007"/>
    <lineage>
        <taxon>Bacteria</taxon>
        <taxon>Pseudomonadati</taxon>
        <taxon>Gemmatimonadota</taxon>
        <taxon>Longimicrobiia</taxon>
        <taxon>Gaopeijiales</taxon>
        <taxon>Gaopeijiaceae</taxon>
        <taxon>Gaopeijia</taxon>
    </lineage>
</organism>
<dbReference type="SMART" id="SM00382">
    <property type="entry name" value="AAA"/>
    <property type="match status" value="1"/>
</dbReference>
<dbReference type="InterPro" id="IPR058625">
    <property type="entry name" value="MdtA-like_BSH"/>
</dbReference>
<feature type="region of interest" description="Disordered" evidence="6">
    <location>
        <begin position="312"/>
        <end position="358"/>
    </location>
</feature>
<name>A0ABU9E6D1_9BACT</name>
<comment type="similarity">
    <text evidence="1">Belongs to the membrane fusion protein (MFP) (TC 8.A.1) family.</text>
</comment>
<dbReference type="Pfam" id="PF25876">
    <property type="entry name" value="HH_MFP_RND"/>
    <property type="match status" value="1"/>
</dbReference>
<dbReference type="Pfam" id="PF00005">
    <property type="entry name" value="ABC_tran"/>
    <property type="match status" value="1"/>
</dbReference>
<sequence>MTKIKLWAPIALAALTVLMWGIVSRTEGASTTYRFATIGREDIESVVTATGTLEATETVDVGTQVSGQIAELLVDYNDHVTAGQLLARIDPTILEQEVGSAEANLARSQAELDQAERELTRSEELHDKRVVTDAEHDQALYAHAVATASHASAQIALERARRNLEYSEVRAPNDGVVVSRDIDVGQTVAASLSAPTLFVIAQDLSEMEILASVDESDIGLIHDGQDVRFSVRAYADEEFSGTVRQVRLQSTTQENVVNYSVVIGVDNEDGRLLPGMTATVEFVIDRAVGELTVPNTALRFQATEAMQEQVLANRPVEGRDDRGPADGEVPAGADASERPVAGRGASGVAGDPTPDGSAAESEAAVLWYLDANGELAIAPIRTGLSDGRNTVIVAAPPEVAEGLQVIAAVVSGDSSPAAATNPFQSGNSAQSAPPWTERSLLMRPVRRPPVIEARGLEKTYQMGQTRVHALRGVDVTVEAGEMIAIMGTSGSGKSTLMNILGCLDRSSGGRYSLDGIDVESLDKNDVADLRNRKLGFVFQGFNLLPRTSAIENVELPLLYDRSGRKLDSRALARRALERVGLGERLDHEPAELSGGQQQRVAIARALVTGPSLVLADEPTGNLDSFTSVEVMGLFQELNEEGVTILVVTHEPEIARYAKRLIELRDGRVIRDEPIADRRSAADDLASLQPVAAGAFS</sequence>
<dbReference type="PROSITE" id="PS00211">
    <property type="entry name" value="ABC_TRANSPORTER_1"/>
    <property type="match status" value="1"/>
</dbReference>
<dbReference type="Pfam" id="PF25954">
    <property type="entry name" value="Beta-barrel_RND_2"/>
    <property type="match status" value="1"/>
</dbReference>
<protein>
    <submittedName>
        <fullName evidence="8">Efflux RND transporter periplasmic adaptor subunit</fullName>
    </submittedName>
</protein>
<dbReference type="Gene3D" id="1.10.287.470">
    <property type="entry name" value="Helix hairpin bin"/>
    <property type="match status" value="1"/>
</dbReference>
<keyword evidence="5" id="KW-0175">Coiled coil</keyword>
<dbReference type="CDD" id="cd03255">
    <property type="entry name" value="ABC_MJ0796_LolCDE_FtsE"/>
    <property type="match status" value="1"/>
</dbReference>
<dbReference type="Pfam" id="PF25917">
    <property type="entry name" value="BSH_RND"/>
    <property type="match status" value="1"/>
</dbReference>
<dbReference type="InterPro" id="IPR003593">
    <property type="entry name" value="AAA+_ATPase"/>
</dbReference>
<dbReference type="Gene3D" id="2.40.50.100">
    <property type="match status" value="1"/>
</dbReference>
<keyword evidence="9" id="KW-1185">Reference proteome</keyword>
<dbReference type="InterPro" id="IPR017871">
    <property type="entry name" value="ABC_transporter-like_CS"/>
</dbReference>
<feature type="domain" description="ABC transporter" evidence="7">
    <location>
        <begin position="451"/>
        <end position="690"/>
    </location>
</feature>
<evidence type="ECO:0000256" key="4">
    <source>
        <dbReference type="ARBA" id="ARBA00022840"/>
    </source>
</evidence>
<keyword evidence="2" id="KW-0813">Transport</keyword>
<dbReference type="InterPro" id="IPR006143">
    <property type="entry name" value="RND_pump_MFP"/>
</dbReference>
<accession>A0ABU9E6D1</accession>
<evidence type="ECO:0000256" key="5">
    <source>
        <dbReference type="SAM" id="Coils"/>
    </source>
</evidence>
<evidence type="ECO:0000313" key="8">
    <source>
        <dbReference type="EMBL" id="MEK9500308.1"/>
    </source>
</evidence>
<keyword evidence="4" id="KW-0067">ATP-binding</keyword>
<dbReference type="InterPro" id="IPR017911">
    <property type="entry name" value="MacB-like_ATP-bd"/>
</dbReference>
<dbReference type="EMBL" id="JBBHLI010000002">
    <property type="protein sequence ID" value="MEK9500308.1"/>
    <property type="molecule type" value="Genomic_DNA"/>
</dbReference>
<evidence type="ECO:0000256" key="1">
    <source>
        <dbReference type="ARBA" id="ARBA00009477"/>
    </source>
</evidence>
<reference evidence="8 9" key="1">
    <citation type="submission" date="2024-02" db="EMBL/GenBank/DDBJ databases">
        <title>A novel Gemmatimonadota bacterium.</title>
        <authorList>
            <person name="Du Z.-J."/>
            <person name="Ye Y.-Q."/>
        </authorList>
    </citation>
    <scope>NUCLEOTIDE SEQUENCE [LARGE SCALE GENOMIC DNA]</scope>
    <source>
        <strain evidence="8 9">DH-20</strain>
    </source>
</reference>
<dbReference type="InterPro" id="IPR027417">
    <property type="entry name" value="P-loop_NTPase"/>
</dbReference>
<dbReference type="Proteomes" id="UP001484239">
    <property type="component" value="Unassembled WGS sequence"/>
</dbReference>
<evidence type="ECO:0000313" key="9">
    <source>
        <dbReference type="Proteomes" id="UP001484239"/>
    </source>
</evidence>
<feature type="region of interest" description="Disordered" evidence="6">
    <location>
        <begin position="416"/>
        <end position="437"/>
    </location>
</feature>
<feature type="coiled-coil region" evidence="5">
    <location>
        <begin position="98"/>
        <end position="125"/>
    </location>
</feature>
<dbReference type="PROSITE" id="PS50893">
    <property type="entry name" value="ABC_TRANSPORTER_2"/>
    <property type="match status" value="1"/>
</dbReference>
<dbReference type="SUPFAM" id="SSF111369">
    <property type="entry name" value="HlyD-like secretion proteins"/>
    <property type="match status" value="1"/>
</dbReference>
<dbReference type="InterPro" id="IPR058792">
    <property type="entry name" value="Beta-barrel_RND_2"/>
</dbReference>
<dbReference type="InterPro" id="IPR003439">
    <property type="entry name" value="ABC_transporter-like_ATP-bd"/>
</dbReference>
<dbReference type="NCBIfam" id="TIGR01730">
    <property type="entry name" value="RND_mfp"/>
    <property type="match status" value="1"/>
</dbReference>
<comment type="caution">
    <text evidence="8">The sequence shown here is derived from an EMBL/GenBank/DDBJ whole genome shotgun (WGS) entry which is preliminary data.</text>
</comment>
<dbReference type="Gene3D" id="2.40.30.170">
    <property type="match status" value="1"/>
</dbReference>
<evidence type="ECO:0000256" key="6">
    <source>
        <dbReference type="SAM" id="MobiDB-lite"/>
    </source>
</evidence>
<feature type="compositionally biased region" description="Polar residues" evidence="6">
    <location>
        <begin position="416"/>
        <end position="433"/>
    </location>
</feature>
<dbReference type="RefSeq" id="WP_405286446.1">
    <property type="nucleotide sequence ID" value="NZ_JBBHLI010000002.1"/>
</dbReference>
<dbReference type="Gene3D" id="3.40.50.300">
    <property type="entry name" value="P-loop containing nucleotide triphosphate hydrolases"/>
    <property type="match status" value="1"/>
</dbReference>
<dbReference type="SUPFAM" id="SSF52540">
    <property type="entry name" value="P-loop containing nucleoside triphosphate hydrolases"/>
    <property type="match status" value="1"/>
</dbReference>
<dbReference type="PANTHER" id="PTHR24220:SF86">
    <property type="entry name" value="ABC TRANSPORTER ABCH.1"/>
    <property type="match status" value="1"/>
</dbReference>
<dbReference type="InterPro" id="IPR015854">
    <property type="entry name" value="ABC_transpr_LolD-like"/>
</dbReference>
<gene>
    <name evidence="8" type="ORF">WI372_04910</name>
</gene>
<evidence type="ECO:0000256" key="2">
    <source>
        <dbReference type="ARBA" id="ARBA00022448"/>
    </source>
</evidence>
<dbReference type="InterPro" id="IPR058624">
    <property type="entry name" value="MdtA-like_HH"/>
</dbReference>
<evidence type="ECO:0000256" key="3">
    <source>
        <dbReference type="ARBA" id="ARBA00022741"/>
    </source>
</evidence>
<dbReference type="PANTHER" id="PTHR24220">
    <property type="entry name" value="IMPORT ATP-BINDING PROTEIN"/>
    <property type="match status" value="1"/>
</dbReference>
<evidence type="ECO:0000259" key="7">
    <source>
        <dbReference type="PROSITE" id="PS50893"/>
    </source>
</evidence>